<accession>A0ACB0IYG5</accession>
<protein>
    <submittedName>
        <fullName evidence="1">Uncharacterized protein</fullName>
    </submittedName>
</protein>
<organism evidence="1 2">
    <name type="scientific">Trifolium pratense</name>
    <name type="common">Red clover</name>
    <dbReference type="NCBI Taxonomy" id="57577"/>
    <lineage>
        <taxon>Eukaryota</taxon>
        <taxon>Viridiplantae</taxon>
        <taxon>Streptophyta</taxon>
        <taxon>Embryophyta</taxon>
        <taxon>Tracheophyta</taxon>
        <taxon>Spermatophyta</taxon>
        <taxon>Magnoliopsida</taxon>
        <taxon>eudicotyledons</taxon>
        <taxon>Gunneridae</taxon>
        <taxon>Pentapetalae</taxon>
        <taxon>rosids</taxon>
        <taxon>fabids</taxon>
        <taxon>Fabales</taxon>
        <taxon>Fabaceae</taxon>
        <taxon>Papilionoideae</taxon>
        <taxon>50 kb inversion clade</taxon>
        <taxon>NPAAA clade</taxon>
        <taxon>Hologalegina</taxon>
        <taxon>IRL clade</taxon>
        <taxon>Trifolieae</taxon>
        <taxon>Trifolium</taxon>
    </lineage>
</organism>
<evidence type="ECO:0000313" key="2">
    <source>
        <dbReference type="Proteomes" id="UP001177021"/>
    </source>
</evidence>
<comment type="caution">
    <text evidence="1">The sequence shown here is derived from an EMBL/GenBank/DDBJ whole genome shotgun (WGS) entry which is preliminary data.</text>
</comment>
<dbReference type="EMBL" id="CASHSV030000013">
    <property type="protein sequence ID" value="CAJ2636672.1"/>
    <property type="molecule type" value="Genomic_DNA"/>
</dbReference>
<gene>
    <name evidence="1" type="ORF">MILVUS5_LOCUS7140</name>
</gene>
<dbReference type="Proteomes" id="UP001177021">
    <property type="component" value="Unassembled WGS sequence"/>
</dbReference>
<sequence>MVTFLLALLASFKIIKHYRKREQPVDNSWKFISFQRLSFTESNIVSSMTEQNIIGSGGFGTVYRVPVDDLSYVAVKKIMSNRKLRQKLEASFHAEVKILSSIRHRNIVKLLCCISNDDSMMLVYEYLEHSSLDKWLHNKNSSSGSAQDVILDWLKRLRIAIGIAQGLCYMHHNCSPPIVHRDIKTSNILLDSEFNAKVADFGLAKLLMKPGQFNTMSTVAGSFGYMAPGHGS</sequence>
<proteinExistence type="predicted"/>
<reference evidence="1" key="1">
    <citation type="submission" date="2023-10" db="EMBL/GenBank/DDBJ databases">
        <authorList>
            <person name="Rodriguez Cubillos JULIANA M."/>
            <person name="De Vega J."/>
        </authorList>
    </citation>
    <scope>NUCLEOTIDE SEQUENCE</scope>
</reference>
<keyword evidence="2" id="KW-1185">Reference proteome</keyword>
<evidence type="ECO:0000313" key="1">
    <source>
        <dbReference type="EMBL" id="CAJ2636672.1"/>
    </source>
</evidence>
<name>A0ACB0IYG5_TRIPR</name>